<keyword evidence="5 6" id="KW-0472">Membrane</keyword>
<feature type="transmembrane region" description="Helical" evidence="6">
    <location>
        <begin position="369"/>
        <end position="394"/>
    </location>
</feature>
<evidence type="ECO:0000256" key="5">
    <source>
        <dbReference type="ARBA" id="ARBA00023136"/>
    </source>
</evidence>
<dbReference type="Gene3D" id="1.20.1250.20">
    <property type="entry name" value="MFS general substrate transporter like domains"/>
    <property type="match status" value="1"/>
</dbReference>
<dbReference type="OrthoDB" id="5086884at2759"/>
<organism evidence="8 9">
    <name type="scientific">Aspergillus glaucus CBS 516.65</name>
    <dbReference type="NCBI Taxonomy" id="1160497"/>
    <lineage>
        <taxon>Eukaryota</taxon>
        <taxon>Fungi</taxon>
        <taxon>Dikarya</taxon>
        <taxon>Ascomycota</taxon>
        <taxon>Pezizomycotina</taxon>
        <taxon>Eurotiomycetes</taxon>
        <taxon>Eurotiomycetidae</taxon>
        <taxon>Eurotiales</taxon>
        <taxon>Aspergillaceae</taxon>
        <taxon>Aspergillus</taxon>
        <taxon>Aspergillus subgen. Aspergillus</taxon>
    </lineage>
</organism>
<dbReference type="AlphaFoldDB" id="A0A1L9VX63"/>
<dbReference type="GO" id="GO:0022857">
    <property type="term" value="F:transmembrane transporter activity"/>
    <property type="evidence" value="ECO:0007669"/>
    <property type="project" value="InterPro"/>
</dbReference>
<dbReference type="VEuPathDB" id="FungiDB:ASPGLDRAFT_141053"/>
<evidence type="ECO:0000259" key="7">
    <source>
        <dbReference type="PROSITE" id="PS50850"/>
    </source>
</evidence>
<keyword evidence="4 6" id="KW-1133">Transmembrane helix</keyword>
<feature type="transmembrane region" description="Helical" evidence="6">
    <location>
        <begin position="120"/>
        <end position="142"/>
    </location>
</feature>
<dbReference type="Proteomes" id="UP000184300">
    <property type="component" value="Unassembled WGS sequence"/>
</dbReference>
<proteinExistence type="predicted"/>
<protein>
    <recommendedName>
        <fullName evidence="7">Major facilitator superfamily (MFS) profile domain-containing protein</fullName>
    </recommendedName>
</protein>
<keyword evidence="2" id="KW-0813">Transport</keyword>
<keyword evidence="9" id="KW-1185">Reference proteome</keyword>
<dbReference type="RefSeq" id="XP_022405179.1">
    <property type="nucleotide sequence ID" value="XM_022541720.1"/>
</dbReference>
<dbReference type="CDD" id="cd17325">
    <property type="entry name" value="MFS_MdtG_SLC18_like"/>
    <property type="match status" value="1"/>
</dbReference>
<feature type="transmembrane region" description="Helical" evidence="6">
    <location>
        <begin position="181"/>
        <end position="201"/>
    </location>
</feature>
<sequence>MESCGNDPTRPWKLEFRSSKRFVIWVVSVGVFTDVFIYGMVVPILPVVLKTRIGIPDEQLQRWMSILLAAFGCAIFIGSPISGYFADKGTSRKSPFIIGLLSLAGSTVMFWFARTIASLVIARVLQGLSAAVVWTVGLALVVDTVGKEQVGGAMGWVSMGMTVGTVFGPFMGGILLSRASYHAVFAVAIALVGIDILLRLVMIEQRSARKWIQPQLVAETDALIGAGSEYESFGDDAPSPSESCEDLIRDGGEPVNAKSSPLPGMVRLMCSGNLLLVFAATVVNASLYASFDSVLPLHIMRTFDWGPLGVGLCFLPLFTPSFLSAVIGGAVDRYGARTIAVLGFLISFPIFVLLRIITTNSAHDKVFLVVFLFFAGLASVLQMVSLMVEVHYIVESIESEHPGLFGHQGGTAQAYGLYNVAWSGGQVLGPLLAGFLVENNGWQTMVSVFGVMSGVTAMVFLGVYGWKGLGRS</sequence>
<feature type="transmembrane region" description="Helical" evidence="6">
    <location>
        <begin position="442"/>
        <end position="466"/>
    </location>
</feature>
<dbReference type="SUPFAM" id="SSF103473">
    <property type="entry name" value="MFS general substrate transporter"/>
    <property type="match status" value="1"/>
</dbReference>
<evidence type="ECO:0000256" key="4">
    <source>
        <dbReference type="ARBA" id="ARBA00022989"/>
    </source>
</evidence>
<dbReference type="InterPro" id="IPR036259">
    <property type="entry name" value="MFS_trans_sf"/>
</dbReference>
<dbReference type="PANTHER" id="PTHR23506:SF23">
    <property type="entry name" value="GH10249P"/>
    <property type="match status" value="1"/>
</dbReference>
<dbReference type="GO" id="GO:0016020">
    <property type="term" value="C:membrane"/>
    <property type="evidence" value="ECO:0007669"/>
    <property type="project" value="UniProtKB-SubCell"/>
</dbReference>
<dbReference type="EMBL" id="KV878889">
    <property type="protein sequence ID" value="OJJ88503.1"/>
    <property type="molecule type" value="Genomic_DNA"/>
</dbReference>
<dbReference type="PROSITE" id="PS50850">
    <property type="entry name" value="MFS"/>
    <property type="match status" value="1"/>
</dbReference>
<feature type="transmembrane region" description="Helical" evidence="6">
    <location>
        <begin position="65"/>
        <end position="84"/>
    </location>
</feature>
<dbReference type="InterPro" id="IPR020846">
    <property type="entry name" value="MFS_dom"/>
</dbReference>
<gene>
    <name evidence="8" type="ORF">ASPGLDRAFT_141053</name>
</gene>
<comment type="subcellular location">
    <subcellularLocation>
        <location evidence="1">Membrane</location>
        <topology evidence="1">Multi-pass membrane protein</topology>
    </subcellularLocation>
</comment>
<evidence type="ECO:0000313" key="9">
    <source>
        <dbReference type="Proteomes" id="UP000184300"/>
    </source>
</evidence>
<feature type="transmembrane region" description="Helical" evidence="6">
    <location>
        <begin position="96"/>
        <end position="114"/>
    </location>
</feature>
<evidence type="ECO:0000256" key="3">
    <source>
        <dbReference type="ARBA" id="ARBA00022692"/>
    </source>
</evidence>
<name>A0A1L9VX63_ASPGL</name>
<reference evidence="9" key="1">
    <citation type="journal article" date="2017" name="Genome Biol.">
        <title>Comparative genomics reveals high biological diversity and specific adaptations in the industrially and medically important fungal genus Aspergillus.</title>
        <authorList>
            <person name="de Vries R.P."/>
            <person name="Riley R."/>
            <person name="Wiebenga A."/>
            <person name="Aguilar-Osorio G."/>
            <person name="Amillis S."/>
            <person name="Uchima C.A."/>
            <person name="Anderluh G."/>
            <person name="Asadollahi M."/>
            <person name="Askin M."/>
            <person name="Barry K."/>
            <person name="Battaglia E."/>
            <person name="Bayram O."/>
            <person name="Benocci T."/>
            <person name="Braus-Stromeyer S.A."/>
            <person name="Caldana C."/>
            <person name="Canovas D."/>
            <person name="Cerqueira G.C."/>
            <person name="Chen F."/>
            <person name="Chen W."/>
            <person name="Choi C."/>
            <person name="Clum A."/>
            <person name="Dos Santos R.A."/>
            <person name="Damasio A.R."/>
            <person name="Diallinas G."/>
            <person name="Emri T."/>
            <person name="Fekete E."/>
            <person name="Flipphi M."/>
            <person name="Freyberg S."/>
            <person name="Gallo A."/>
            <person name="Gournas C."/>
            <person name="Habgood R."/>
            <person name="Hainaut M."/>
            <person name="Harispe M.L."/>
            <person name="Henrissat B."/>
            <person name="Hilden K.S."/>
            <person name="Hope R."/>
            <person name="Hossain A."/>
            <person name="Karabika E."/>
            <person name="Karaffa L."/>
            <person name="Karanyi Z."/>
            <person name="Krasevec N."/>
            <person name="Kuo A."/>
            <person name="Kusch H."/>
            <person name="LaButti K."/>
            <person name="Lagendijk E.L."/>
            <person name="Lapidus A."/>
            <person name="Levasseur A."/>
            <person name="Lindquist E."/>
            <person name="Lipzen A."/>
            <person name="Logrieco A.F."/>
            <person name="MacCabe A."/>
            <person name="Maekelae M.R."/>
            <person name="Malavazi I."/>
            <person name="Melin P."/>
            <person name="Meyer V."/>
            <person name="Mielnichuk N."/>
            <person name="Miskei M."/>
            <person name="Molnar A.P."/>
            <person name="Mule G."/>
            <person name="Ngan C.Y."/>
            <person name="Orejas M."/>
            <person name="Orosz E."/>
            <person name="Ouedraogo J.P."/>
            <person name="Overkamp K.M."/>
            <person name="Park H.-S."/>
            <person name="Perrone G."/>
            <person name="Piumi F."/>
            <person name="Punt P.J."/>
            <person name="Ram A.F."/>
            <person name="Ramon A."/>
            <person name="Rauscher S."/>
            <person name="Record E."/>
            <person name="Riano-Pachon D.M."/>
            <person name="Robert V."/>
            <person name="Roehrig J."/>
            <person name="Ruller R."/>
            <person name="Salamov A."/>
            <person name="Salih N.S."/>
            <person name="Samson R.A."/>
            <person name="Sandor E."/>
            <person name="Sanguinetti M."/>
            <person name="Schuetze T."/>
            <person name="Sepcic K."/>
            <person name="Shelest E."/>
            <person name="Sherlock G."/>
            <person name="Sophianopoulou V."/>
            <person name="Squina F.M."/>
            <person name="Sun H."/>
            <person name="Susca A."/>
            <person name="Todd R.B."/>
            <person name="Tsang A."/>
            <person name="Unkles S.E."/>
            <person name="van de Wiele N."/>
            <person name="van Rossen-Uffink D."/>
            <person name="Oliveira J.V."/>
            <person name="Vesth T.C."/>
            <person name="Visser J."/>
            <person name="Yu J.-H."/>
            <person name="Zhou M."/>
            <person name="Andersen M.R."/>
            <person name="Archer D.B."/>
            <person name="Baker S.E."/>
            <person name="Benoit I."/>
            <person name="Brakhage A.A."/>
            <person name="Braus G.H."/>
            <person name="Fischer R."/>
            <person name="Frisvad J.C."/>
            <person name="Goldman G.H."/>
            <person name="Houbraken J."/>
            <person name="Oakley B."/>
            <person name="Pocsi I."/>
            <person name="Scazzocchio C."/>
            <person name="Seiboth B."/>
            <person name="vanKuyk P.A."/>
            <person name="Wortman J."/>
            <person name="Dyer P.S."/>
            <person name="Grigoriev I.V."/>
        </authorList>
    </citation>
    <scope>NUCLEOTIDE SEQUENCE [LARGE SCALE GENOMIC DNA]</scope>
    <source>
        <strain evidence="9">CBS 516.65</strain>
    </source>
</reference>
<accession>A0A1L9VX63</accession>
<feature type="transmembrane region" description="Helical" evidence="6">
    <location>
        <begin position="154"/>
        <end position="175"/>
    </location>
</feature>
<evidence type="ECO:0000256" key="6">
    <source>
        <dbReference type="SAM" id="Phobius"/>
    </source>
</evidence>
<dbReference type="GeneID" id="34457981"/>
<evidence type="ECO:0000256" key="1">
    <source>
        <dbReference type="ARBA" id="ARBA00004141"/>
    </source>
</evidence>
<evidence type="ECO:0000313" key="8">
    <source>
        <dbReference type="EMBL" id="OJJ88503.1"/>
    </source>
</evidence>
<feature type="transmembrane region" description="Helical" evidence="6">
    <location>
        <begin position="22"/>
        <end position="45"/>
    </location>
</feature>
<feature type="transmembrane region" description="Helical" evidence="6">
    <location>
        <begin position="415"/>
        <end position="436"/>
    </location>
</feature>
<feature type="transmembrane region" description="Helical" evidence="6">
    <location>
        <begin position="308"/>
        <end position="331"/>
    </location>
</feature>
<evidence type="ECO:0000256" key="2">
    <source>
        <dbReference type="ARBA" id="ARBA00022448"/>
    </source>
</evidence>
<dbReference type="Pfam" id="PF07690">
    <property type="entry name" value="MFS_1"/>
    <property type="match status" value="1"/>
</dbReference>
<feature type="transmembrane region" description="Helical" evidence="6">
    <location>
        <begin position="338"/>
        <end position="357"/>
    </location>
</feature>
<dbReference type="InterPro" id="IPR050930">
    <property type="entry name" value="MFS_Vesicular_Transporter"/>
</dbReference>
<dbReference type="PANTHER" id="PTHR23506">
    <property type="entry name" value="GH10249P"/>
    <property type="match status" value="1"/>
</dbReference>
<keyword evidence="3 6" id="KW-0812">Transmembrane</keyword>
<dbReference type="STRING" id="1160497.A0A1L9VX63"/>
<feature type="domain" description="Major facilitator superfamily (MFS) profile" evidence="7">
    <location>
        <begin position="23"/>
        <end position="471"/>
    </location>
</feature>
<feature type="transmembrane region" description="Helical" evidence="6">
    <location>
        <begin position="268"/>
        <end position="288"/>
    </location>
</feature>
<dbReference type="InterPro" id="IPR011701">
    <property type="entry name" value="MFS"/>
</dbReference>